<sequence length="77" mass="8106">MRVRVTLTTHANTTVEIDVPENATTEEIAELAVAQNEEAAPTLCCQCASGQFGSQHLDLGDDWTVAAPGGQPAIARI</sequence>
<gene>
    <name evidence="1" type="ORF">Kpho02_60100</name>
</gene>
<dbReference type="Proteomes" id="UP001165041">
    <property type="component" value="Unassembled WGS sequence"/>
</dbReference>
<evidence type="ECO:0000313" key="1">
    <source>
        <dbReference type="EMBL" id="GLW73712.1"/>
    </source>
</evidence>
<evidence type="ECO:0000313" key="2">
    <source>
        <dbReference type="Proteomes" id="UP001165041"/>
    </source>
</evidence>
<comment type="caution">
    <text evidence="1">The sequence shown here is derived from an EMBL/GenBank/DDBJ whole genome shotgun (WGS) entry which is preliminary data.</text>
</comment>
<name>A0A9W6V5Z2_9ACTN</name>
<organism evidence="1 2">
    <name type="scientific">Kitasatospora phosalacinea</name>
    <dbReference type="NCBI Taxonomy" id="2065"/>
    <lineage>
        <taxon>Bacteria</taxon>
        <taxon>Bacillati</taxon>
        <taxon>Actinomycetota</taxon>
        <taxon>Actinomycetes</taxon>
        <taxon>Kitasatosporales</taxon>
        <taxon>Streptomycetaceae</taxon>
        <taxon>Kitasatospora</taxon>
    </lineage>
</organism>
<protein>
    <submittedName>
        <fullName evidence="1">Uncharacterized protein</fullName>
    </submittedName>
</protein>
<dbReference type="EMBL" id="BSSA01000027">
    <property type="protein sequence ID" value="GLW73712.1"/>
    <property type="molecule type" value="Genomic_DNA"/>
</dbReference>
<proteinExistence type="predicted"/>
<accession>A0A9W6V5Z2</accession>
<dbReference type="RefSeq" id="WP_285739345.1">
    <property type="nucleotide sequence ID" value="NZ_BSSA01000027.1"/>
</dbReference>
<dbReference type="AlphaFoldDB" id="A0A9W6V5Z2"/>
<reference evidence="1" key="1">
    <citation type="submission" date="2023-02" db="EMBL/GenBank/DDBJ databases">
        <title>Kitasatospora phosalacinea NBRC 14627.</title>
        <authorList>
            <person name="Ichikawa N."/>
            <person name="Sato H."/>
            <person name="Tonouchi N."/>
        </authorList>
    </citation>
    <scope>NUCLEOTIDE SEQUENCE</scope>
    <source>
        <strain evidence="1">NBRC 14627</strain>
    </source>
</reference>